<sequence length="282" mass="32890">MQKNVILNYLQNGSSYYPFGDQPQQNQTNLDPFIPFQRERDKTGKLIKQTDSNFIKINKSNKQYCTDHSYSNSDILNSYKLNTEIDQSKQIPSIQPILLLPIIHQPQNQTQIQVIQKNSKYTLNQNSIEIGLQLKKMHKKSSPQKISLLSRKTKSMALQIPALGIYDPSPSPKHLPNIQIKSKIQSKIDGPSPKILIQIPPAQKIIKNDFEMMFAKQMASIKREVDLEMKRNPNQIFRVEKFDIKENLDLEEAEQLRNRMKRYFQSVKESFIKIKNFMNVKK</sequence>
<accession>A0A8S1T818</accession>
<evidence type="ECO:0000313" key="2">
    <source>
        <dbReference type="Proteomes" id="UP000689195"/>
    </source>
</evidence>
<comment type="caution">
    <text evidence="1">The sequence shown here is derived from an EMBL/GenBank/DDBJ whole genome shotgun (WGS) entry which is preliminary data.</text>
</comment>
<keyword evidence="2" id="KW-1185">Reference proteome</keyword>
<proteinExistence type="predicted"/>
<dbReference type="Proteomes" id="UP000689195">
    <property type="component" value="Unassembled WGS sequence"/>
</dbReference>
<gene>
    <name evidence="1" type="ORF">PPENT_87.1.T0160049</name>
</gene>
<dbReference type="EMBL" id="CAJJDO010000016">
    <property type="protein sequence ID" value="CAD8146782.1"/>
    <property type="molecule type" value="Genomic_DNA"/>
</dbReference>
<dbReference type="OrthoDB" id="307829at2759"/>
<name>A0A8S1T818_9CILI</name>
<organism evidence="1 2">
    <name type="scientific">Paramecium pentaurelia</name>
    <dbReference type="NCBI Taxonomy" id="43138"/>
    <lineage>
        <taxon>Eukaryota</taxon>
        <taxon>Sar</taxon>
        <taxon>Alveolata</taxon>
        <taxon>Ciliophora</taxon>
        <taxon>Intramacronucleata</taxon>
        <taxon>Oligohymenophorea</taxon>
        <taxon>Peniculida</taxon>
        <taxon>Parameciidae</taxon>
        <taxon>Paramecium</taxon>
    </lineage>
</organism>
<dbReference type="AlphaFoldDB" id="A0A8S1T818"/>
<protein>
    <submittedName>
        <fullName evidence="1">Uncharacterized protein</fullName>
    </submittedName>
</protein>
<evidence type="ECO:0000313" key="1">
    <source>
        <dbReference type="EMBL" id="CAD8146782.1"/>
    </source>
</evidence>
<reference evidence="1" key="1">
    <citation type="submission" date="2021-01" db="EMBL/GenBank/DDBJ databases">
        <authorList>
            <consortium name="Genoscope - CEA"/>
            <person name="William W."/>
        </authorList>
    </citation>
    <scope>NUCLEOTIDE SEQUENCE</scope>
</reference>